<name>A0A1I8NU55_STOCA</name>
<dbReference type="InterPro" id="IPR008547">
    <property type="entry name" value="DUF829_TMEM53"/>
</dbReference>
<dbReference type="PANTHER" id="PTHR20908:SF1">
    <property type="entry name" value="LD15586P"/>
    <property type="match status" value="1"/>
</dbReference>
<protein>
    <submittedName>
        <fullName evidence="1">Uncharacterized protein</fullName>
    </submittedName>
</protein>
<gene>
    <name evidence="1" type="primary">106095401</name>
</gene>
<dbReference type="Proteomes" id="UP000095300">
    <property type="component" value="Unassembled WGS sequence"/>
</dbReference>
<dbReference type="GO" id="GO:0017171">
    <property type="term" value="F:serine hydrolase activity"/>
    <property type="evidence" value="ECO:0007669"/>
    <property type="project" value="TreeGrafter"/>
</dbReference>
<dbReference type="EnsemblMetazoa" id="SCAU002059-RA">
    <property type="protein sequence ID" value="SCAU002059-PA"/>
    <property type="gene ID" value="SCAU002059"/>
</dbReference>
<keyword evidence="2" id="KW-1185">Reference proteome</keyword>
<dbReference type="AlphaFoldDB" id="A0A1I8NU55"/>
<sequence>MDPSNNHSCIYTKDITKNITLYTNGPFKGEIDANTLEFREPRCKPLVLLMAWLTAKPKHKKKYAQVYINLGFDVVVVQITLWQGLWPTIGSHVIAGETINFLEHNKSYAPIVVHGFSAGAYQMGEIMVQMSKDLTRYAQIIERIYCQIWDSAADVTEIPEGLAKTIFPKNPSMQNFLRKHT</sequence>
<dbReference type="VEuPathDB" id="VectorBase:SCAU002059"/>
<evidence type="ECO:0000313" key="1">
    <source>
        <dbReference type="EnsemblMetazoa" id="SCAU002059-PA"/>
    </source>
</evidence>
<organism evidence="1 2">
    <name type="scientific">Stomoxys calcitrans</name>
    <name type="common">Stable fly</name>
    <name type="synonym">Conops calcitrans</name>
    <dbReference type="NCBI Taxonomy" id="35570"/>
    <lineage>
        <taxon>Eukaryota</taxon>
        <taxon>Metazoa</taxon>
        <taxon>Ecdysozoa</taxon>
        <taxon>Arthropoda</taxon>
        <taxon>Hexapoda</taxon>
        <taxon>Insecta</taxon>
        <taxon>Pterygota</taxon>
        <taxon>Neoptera</taxon>
        <taxon>Endopterygota</taxon>
        <taxon>Diptera</taxon>
        <taxon>Brachycera</taxon>
        <taxon>Muscomorpha</taxon>
        <taxon>Muscoidea</taxon>
        <taxon>Muscidae</taxon>
        <taxon>Stomoxys</taxon>
    </lineage>
</organism>
<dbReference type="Pfam" id="PF05705">
    <property type="entry name" value="DUF829"/>
    <property type="match status" value="1"/>
</dbReference>
<accession>A0A1I8NU55</accession>
<evidence type="ECO:0000313" key="2">
    <source>
        <dbReference type="Proteomes" id="UP000095300"/>
    </source>
</evidence>
<dbReference type="OrthoDB" id="77878at2759"/>
<reference evidence="1" key="1">
    <citation type="submission" date="2020-05" db="UniProtKB">
        <authorList>
            <consortium name="EnsemblMetazoa"/>
        </authorList>
    </citation>
    <scope>IDENTIFICATION</scope>
    <source>
        <strain evidence="1">USDA</strain>
    </source>
</reference>
<dbReference type="PANTHER" id="PTHR20908">
    <property type="entry name" value="LD15586P"/>
    <property type="match status" value="1"/>
</dbReference>
<proteinExistence type="predicted"/>